<protein>
    <recommendedName>
        <fullName evidence="4">Gustatory receptor</fullName>
    </recommendedName>
</protein>
<feature type="transmembrane region" description="Helical" evidence="1">
    <location>
        <begin position="195"/>
        <end position="214"/>
    </location>
</feature>
<reference evidence="2 3" key="1">
    <citation type="submission" date="2015-12" db="EMBL/GenBank/DDBJ databases">
        <title>The genome of Folsomia candida.</title>
        <authorList>
            <person name="Faddeeva A."/>
            <person name="Derks M.F."/>
            <person name="Anvar Y."/>
            <person name="Smit S."/>
            <person name="Van Straalen N."/>
            <person name="Roelofs D."/>
        </authorList>
    </citation>
    <scope>NUCLEOTIDE SEQUENCE [LARGE SCALE GENOMIC DNA]</scope>
    <source>
        <strain evidence="2 3">VU population</strain>
        <tissue evidence="2">Whole body</tissue>
    </source>
</reference>
<feature type="transmembrane region" description="Helical" evidence="1">
    <location>
        <begin position="62"/>
        <end position="87"/>
    </location>
</feature>
<feature type="transmembrane region" description="Helical" evidence="1">
    <location>
        <begin position="153"/>
        <end position="174"/>
    </location>
</feature>
<feature type="transmembrane region" description="Helical" evidence="1">
    <location>
        <begin position="220"/>
        <end position="242"/>
    </location>
</feature>
<feature type="transmembrane region" description="Helical" evidence="1">
    <location>
        <begin position="320"/>
        <end position="341"/>
    </location>
</feature>
<feature type="transmembrane region" description="Helical" evidence="1">
    <location>
        <begin position="295"/>
        <end position="314"/>
    </location>
</feature>
<gene>
    <name evidence="2" type="ORF">Fcan01_13361</name>
</gene>
<keyword evidence="1" id="KW-0812">Transmembrane</keyword>
<feature type="transmembrane region" description="Helical" evidence="1">
    <location>
        <begin position="99"/>
        <end position="122"/>
    </location>
</feature>
<feature type="transmembrane region" description="Helical" evidence="1">
    <location>
        <begin position="386"/>
        <end position="408"/>
    </location>
</feature>
<name>A0A226E1S2_FOLCA</name>
<accession>A0A226E1S2</accession>
<keyword evidence="1" id="KW-0472">Membrane</keyword>
<evidence type="ECO:0000313" key="3">
    <source>
        <dbReference type="Proteomes" id="UP000198287"/>
    </source>
</evidence>
<keyword evidence="1" id="KW-1133">Transmembrane helix</keyword>
<dbReference type="Proteomes" id="UP000198287">
    <property type="component" value="Unassembled WGS sequence"/>
</dbReference>
<keyword evidence="3" id="KW-1185">Reference proteome</keyword>
<evidence type="ECO:0008006" key="4">
    <source>
        <dbReference type="Google" id="ProtNLM"/>
    </source>
</evidence>
<dbReference type="AlphaFoldDB" id="A0A226E1S2"/>
<dbReference type="EMBL" id="LNIX01000007">
    <property type="protein sequence ID" value="OXA51493.1"/>
    <property type="molecule type" value="Genomic_DNA"/>
</dbReference>
<sequence length="420" mass="48085">MMSAQVKIYNVELFSTPNSKFTKYNSKAFQYFHIFSKYSYSILMCPYKVEVRDSGIFVKSNFFQKALCCIFQLVTLMVSLSHMWTVIGHRRKKLSDEPLLWFCMVAEVTPIINFLLMIHFIWFKQHGIVFLCKSTFNMAAPPLLLDTVEQLKMWVYLTFTTLLALSYDIYYLTLGIARGNFSLTLIAIDLNQQSIPFWNSAWLLLTTNSLPYGVGVALNMLKFALACLILIYQRIFLIYALFHVSLMTCYIVKQIGNEIINLLRDHPTLPISNVMDVYKRLYALMRDINQAVSSLVFGTVLNALVHFSKLLLIILDSDVFMAQVATFIESAWVFLLLVCAAEGEENIRVFQTYLLNNAERYEKNVSTVVALENATSKPLGLKALRFTITHGLIVTVFSTSLTYFIIMLQLMSSSSTMKSC</sequence>
<organism evidence="2 3">
    <name type="scientific">Folsomia candida</name>
    <name type="common">Springtail</name>
    <dbReference type="NCBI Taxonomy" id="158441"/>
    <lineage>
        <taxon>Eukaryota</taxon>
        <taxon>Metazoa</taxon>
        <taxon>Ecdysozoa</taxon>
        <taxon>Arthropoda</taxon>
        <taxon>Hexapoda</taxon>
        <taxon>Collembola</taxon>
        <taxon>Entomobryomorpha</taxon>
        <taxon>Isotomoidea</taxon>
        <taxon>Isotomidae</taxon>
        <taxon>Proisotominae</taxon>
        <taxon>Folsomia</taxon>
    </lineage>
</organism>
<evidence type="ECO:0000256" key="1">
    <source>
        <dbReference type="SAM" id="Phobius"/>
    </source>
</evidence>
<comment type="caution">
    <text evidence="2">The sequence shown here is derived from an EMBL/GenBank/DDBJ whole genome shotgun (WGS) entry which is preliminary data.</text>
</comment>
<evidence type="ECO:0000313" key="2">
    <source>
        <dbReference type="EMBL" id="OXA51493.1"/>
    </source>
</evidence>
<proteinExistence type="predicted"/>